<keyword evidence="1" id="KW-0812">Transmembrane</keyword>
<dbReference type="Proteomes" id="UP000073816">
    <property type="component" value="Chromosome"/>
</dbReference>
<protein>
    <submittedName>
        <fullName evidence="2">Uncharacterized protein</fullName>
    </submittedName>
</protein>
<dbReference type="STRING" id="1727163.AO498_16790"/>
<keyword evidence="3" id="KW-1185">Reference proteome</keyword>
<dbReference type="EMBL" id="CP012836">
    <property type="protein sequence ID" value="AMQ58108.1"/>
    <property type="molecule type" value="Genomic_DNA"/>
</dbReference>
<dbReference type="KEGG" id="alm:AO498_16790"/>
<proteinExistence type="predicted"/>
<evidence type="ECO:0000256" key="1">
    <source>
        <dbReference type="SAM" id="Phobius"/>
    </source>
</evidence>
<name>A0A142ESK3_9BACT</name>
<reference evidence="3" key="1">
    <citation type="submission" date="2015-09" db="EMBL/GenBank/DDBJ databases">
        <title>Complete sequence of Algoriphagus sp. M8-2.</title>
        <authorList>
            <person name="Shintani M."/>
        </authorList>
    </citation>
    <scope>NUCLEOTIDE SEQUENCE [LARGE SCALE GENOMIC DNA]</scope>
    <source>
        <strain evidence="3">M8-2</strain>
    </source>
</reference>
<feature type="transmembrane region" description="Helical" evidence="1">
    <location>
        <begin position="27"/>
        <end position="46"/>
    </location>
</feature>
<evidence type="ECO:0000313" key="2">
    <source>
        <dbReference type="EMBL" id="AMQ58108.1"/>
    </source>
</evidence>
<sequence length="102" mass="11541">MILISDLNPSKSWAAAPHHVEGVPTQVYIFFILFSLVIGIYIFTLAKKEKKKGHVNNRLLEIESIIKSTKNHPIPEVVSSFYDLEYYPKILAANQSPTSEVL</sequence>
<keyword evidence="1" id="KW-1133">Transmembrane helix</keyword>
<dbReference type="AlphaFoldDB" id="A0A142ESK3"/>
<organism evidence="2 3">
    <name type="scientific">Algoriphagus sanaruensis</name>
    <dbReference type="NCBI Taxonomy" id="1727163"/>
    <lineage>
        <taxon>Bacteria</taxon>
        <taxon>Pseudomonadati</taxon>
        <taxon>Bacteroidota</taxon>
        <taxon>Cytophagia</taxon>
        <taxon>Cytophagales</taxon>
        <taxon>Cyclobacteriaceae</taxon>
        <taxon>Algoriphagus</taxon>
    </lineage>
</organism>
<evidence type="ECO:0000313" key="3">
    <source>
        <dbReference type="Proteomes" id="UP000073816"/>
    </source>
</evidence>
<gene>
    <name evidence="2" type="ORF">AO498_16790</name>
</gene>
<accession>A0A142ESK3</accession>
<keyword evidence="1" id="KW-0472">Membrane</keyword>
<reference evidence="2 3" key="2">
    <citation type="journal article" date="2016" name="Genome Announc.">
        <title>Complete Genome Sequence of Algoriphagus sp. Strain M8-2, Isolated from a Brackish Lake.</title>
        <authorList>
            <person name="Muraguchi Y."/>
            <person name="Kushimoto K."/>
            <person name="Ohtsubo Y."/>
            <person name="Suzuki T."/>
            <person name="Dohra H."/>
            <person name="Kimbara K."/>
            <person name="Shintani M."/>
        </authorList>
    </citation>
    <scope>NUCLEOTIDE SEQUENCE [LARGE SCALE GENOMIC DNA]</scope>
    <source>
        <strain evidence="2 3">M8-2</strain>
    </source>
</reference>